<organism evidence="3 4">
    <name type="scientific">Candidatus Electronema aureum</name>
    <dbReference type="NCBI Taxonomy" id="2005002"/>
    <lineage>
        <taxon>Bacteria</taxon>
        <taxon>Pseudomonadati</taxon>
        <taxon>Thermodesulfobacteriota</taxon>
        <taxon>Desulfobulbia</taxon>
        <taxon>Desulfobulbales</taxon>
        <taxon>Desulfobulbaceae</taxon>
        <taxon>Candidatus Electronema</taxon>
    </lineage>
</organism>
<comment type="caution">
    <text evidence="3">The sequence shown here is derived from an EMBL/GenBank/DDBJ whole genome shotgun (WGS) entry which is preliminary data.</text>
</comment>
<dbReference type="EMBL" id="NQJD01000005">
    <property type="protein sequence ID" value="TAA75557.1"/>
    <property type="molecule type" value="Genomic_DNA"/>
</dbReference>
<dbReference type="InterPro" id="IPR050678">
    <property type="entry name" value="DNA_Partitioning_ATPase"/>
</dbReference>
<feature type="domain" description="AAA" evidence="1">
    <location>
        <begin position="59"/>
        <end position="231"/>
    </location>
</feature>
<dbReference type="Gene3D" id="3.40.50.300">
    <property type="entry name" value="P-loop containing nucleotide triphosphate hydrolases"/>
    <property type="match status" value="1"/>
</dbReference>
<dbReference type="NCBIfam" id="TIGR02098">
    <property type="entry name" value="MJ0042_CXXC"/>
    <property type="match status" value="1"/>
</dbReference>
<evidence type="ECO:0000259" key="1">
    <source>
        <dbReference type="Pfam" id="PF13614"/>
    </source>
</evidence>
<dbReference type="InterPro" id="IPR025669">
    <property type="entry name" value="AAA_dom"/>
</dbReference>
<proteinExistence type="predicted"/>
<sequence>MIITCEKCRTKYKIADDLLGKPELKVRCHKCSHRFIVYRAAHAEDSFLLQDEVHPDYSRVIAISNQKGGVAKTTTTLNLGAALAKMGKRVLLIDFDVQANLTILLGFRKTRSFYEVLTGGVKNIGEAVVKTKYANLSLLPSSSKMALLKKKYLSQHNFEYLLRDKLRTIQDSYDHVLIDTPPSIEFFTLNALVAANMVIVPSTCEYLSMHGVSQIHDIINVLKKSINQEVECKVLITMYDERNTSEKVICDKLRQTYRDNLFRTVIGKDDKMQESHIVNAPISHYAEKSSASLQYMQLAQEIVG</sequence>
<dbReference type="SUPFAM" id="SSF52540">
    <property type="entry name" value="P-loop containing nucleoside triphosphate hydrolases"/>
    <property type="match status" value="1"/>
</dbReference>
<dbReference type="InterPro" id="IPR027417">
    <property type="entry name" value="P-loop_NTPase"/>
</dbReference>
<dbReference type="Proteomes" id="UP000316238">
    <property type="component" value="Unassembled WGS sequence"/>
</dbReference>
<dbReference type="Pfam" id="PF13717">
    <property type="entry name" value="Zn_ribbon_4"/>
    <property type="match status" value="1"/>
</dbReference>
<dbReference type="PANTHER" id="PTHR13696">
    <property type="entry name" value="P-LOOP CONTAINING NUCLEOSIDE TRIPHOSPHATE HYDROLASE"/>
    <property type="match status" value="1"/>
</dbReference>
<evidence type="ECO:0000313" key="4">
    <source>
        <dbReference type="Proteomes" id="UP000316238"/>
    </source>
</evidence>
<reference evidence="3" key="1">
    <citation type="submission" date="2017-07" db="EMBL/GenBank/DDBJ databases">
        <title>The cable genome - Insights into the physiology and evolution of filamentous bacteria capable of sulfide oxidation via long distance electron transfer.</title>
        <authorList>
            <person name="Thorup C."/>
            <person name="Bjerg J.T."/>
            <person name="Schreiber L."/>
            <person name="Nielsen L.P."/>
            <person name="Kjeldsen K.U."/>
            <person name="Boesen T."/>
            <person name="Boggild A."/>
            <person name="Meysman F."/>
            <person name="Geelhoed J."/>
            <person name="Schramm A."/>
        </authorList>
    </citation>
    <scope>NUCLEOTIDE SEQUENCE [LARGE SCALE GENOMIC DNA]</scope>
    <source>
        <strain evidence="3">GS</strain>
    </source>
</reference>
<dbReference type="Pfam" id="PF13614">
    <property type="entry name" value="AAA_31"/>
    <property type="match status" value="1"/>
</dbReference>
<dbReference type="CDD" id="cd02042">
    <property type="entry name" value="ParAB_family"/>
    <property type="match status" value="1"/>
</dbReference>
<dbReference type="PANTHER" id="PTHR13696:SF98">
    <property type="entry name" value="PLASMID PARTITION PROTEIN A"/>
    <property type="match status" value="1"/>
</dbReference>
<evidence type="ECO:0000259" key="2">
    <source>
        <dbReference type="Pfam" id="PF13717"/>
    </source>
</evidence>
<feature type="domain" description="Zinc finger/thioredoxin putative" evidence="2">
    <location>
        <begin position="1"/>
        <end position="35"/>
    </location>
</feature>
<dbReference type="AlphaFoldDB" id="A0A521G3H1"/>
<accession>A0A521G3H1</accession>
<keyword evidence="4" id="KW-1185">Reference proteome</keyword>
<protein>
    <submittedName>
        <fullName evidence="3">Chromosome partitioning protein</fullName>
    </submittedName>
</protein>
<evidence type="ECO:0000313" key="3">
    <source>
        <dbReference type="EMBL" id="TAA75557.1"/>
    </source>
</evidence>
<name>A0A521G3H1_9BACT</name>
<dbReference type="FunFam" id="3.40.50.300:FF:000285">
    <property type="entry name" value="Sporulation initiation inhibitor Soj"/>
    <property type="match status" value="1"/>
</dbReference>
<gene>
    <name evidence="3" type="ORF">CDV28_10514</name>
</gene>
<dbReference type="InterPro" id="IPR011723">
    <property type="entry name" value="Znf/thioredoxin_put"/>
</dbReference>